<reference evidence="2 3" key="1">
    <citation type="submission" date="2021-03" db="EMBL/GenBank/DDBJ databases">
        <title>Novel species identification of genus Shewanella.</title>
        <authorList>
            <person name="Liu G."/>
            <person name="Zhang Q."/>
        </authorList>
    </citation>
    <scope>NUCLEOTIDE SEQUENCE [LARGE SCALE GENOMIC DNA]</scope>
    <source>
        <strain evidence="2 3">FJAT-51800</strain>
    </source>
</reference>
<accession>A0ABX7QTH5</accession>
<evidence type="ECO:0000313" key="2">
    <source>
        <dbReference type="EMBL" id="QSX33983.1"/>
    </source>
</evidence>
<feature type="compositionally biased region" description="Basic and acidic residues" evidence="1">
    <location>
        <begin position="65"/>
        <end position="83"/>
    </location>
</feature>
<keyword evidence="3" id="KW-1185">Reference proteome</keyword>
<sequence>MGLETIYAMQALPPPNRYRNDKGVKQVSETAEAAPEHQDEQKAITPQVQDRRHRIDRRKQQQAFARERRQTDRRQPDTDEQQHDSVAAGAIVDVTV</sequence>
<organism evidence="2 3">
    <name type="scientific">Shewanella avicenniae</name>
    <dbReference type="NCBI Taxonomy" id="2814294"/>
    <lineage>
        <taxon>Bacteria</taxon>
        <taxon>Pseudomonadati</taxon>
        <taxon>Pseudomonadota</taxon>
        <taxon>Gammaproteobacteria</taxon>
        <taxon>Alteromonadales</taxon>
        <taxon>Shewanellaceae</taxon>
        <taxon>Shewanella</taxon>
    </lineage>
</organism>
<name>A0ABX7QTH5_9GAMM</name>
<protein>
    <submittedName>
        <fullName evidence="2">Uncharacterized protein</fullName>
    </submittedName>
</protein>
<proteinExistence type="predicted"/>
<gene>
    <name evidence="2" type="ORF">JYB87_01625</name>
</gene>
<dbReference type="RefSeq" id="WP_207355189.1">
    <property type="nucleotide sequence ID" value="NZ_CP071503.1"/>
</dbReference>
<feature type="region of interest" description="Disordered" evidence="1">
    <location>
        <begin position="13"/>
        <end position="96"/>
    </location>
</feature>
<evidence type="ECO:0000313" key="3">
    <source>
        <dbReference type="Proteomes" id="UP000662770"/>
    </source>
</evidence>
<dbReference type="Proteomes" id="UP000662770">
    <property type="component" value="Chromosome"/>
</dbReference>
<evidence type="ECO:0000256" key="1">
    <source>
        <dbReference type="SAM" id="MobiDB-lite"/>
    </source>
</evidence>
<dbReference type="EMBL" id="CP071503">
    <property type="protein sequence ID" value="QSX33983.1"/>
    <property type="molecule type" value="Genomic_DNA"/>
</dbReference>